<name>A0ABD1MPY1_9FABA</name>
<comment type="caution">
    <text evidence="2">The sequence shown here is derived from an EMBL/GenBank/DDBJ whole genome shotgun (WGS) entry which is preliminary data.</text>
</comment>
<accession>A0ABD1MPY1</accession>
<feature type="region of interest" description="Disordered" evidence="1">
    <location>
        <begin position="55"/>
        <end position="94"/>
    </location>
</feature>
<evidence type="ECO:0000256" key="1">
    <source>
        <dbReference type="SAM" id="MobiDB-lite"/>
    </source>
</evidence>
<reference evidence="2 3" key="1">
    <citation type="submission" date="2024-08" db="EMBL/GenBank/DDBJ databases">
        <title>Insights into the chromosomal genome structure of Flemingia macrophylla.</title>
        <authorList>
            <person name="Ding Y."/>
            <person name="Zhao Y."/>
            <person name="Bi W."/>
            <person name="Wu M."/>
            <person name="Zhao G."/>
            <person name="Gong Y."/>
            <person name="Li W."/>
            <person name="Zhang P."/>
        </authorList>
    </citation>
    <scope>NUCLEOTIDE SEQUENCE [LARGE SCALE GENOMIC DNA]</scope>
    <source>
        <strain evidence="2">DYQJB</strain>
        <tissue evidence="2">Leaf</tissue>
    </source>
</reference>
<sequence>MRASHPGEGMLLKGKLLDKTPKAQVYKCKADLLWQGRGRDGKECRDEDLRYTLTRLGTPAEPRTSDASSLGTAPLSSRGPQIHLHSARHPCRAEDLRNTLTRLGTPAEPRTPNKPAEPMTSAETRTFYTFFPSERYTCRATRVH</sequence>
<feature type="compositionally biased region" description="Polar residues" evidence="1">
    <location>
        <begin position="65"/>
        <end position="79"/>
    </location>
</feature>
<dbReference type="EMBL" id="JBGMDY010000004">
    <property type="protein sequence ID" value="KAL2337867.1"/>
    <property type="molecule type" value="Genomic_DNA"/>
</dbReference>
<keyword evidence="3" id="KW-1185">Reference proteome</keyword>
<dbReference type="AlphaFoldDB" id="A0ABD1MPY1"/>
<evidence type="ECO:0000313" key="2">
    <source>
        <dbReference type="EMBL" id="KAL2337867.1"/>
    </source>
</evidence>
<dbReference type="Proteomes" id="UP001603857">
    <property type="component" value="Unassembled WGS sequence"/>
</dbReference>
<protein>
    <submittedName>
        <fullName evidence="2">Uncharacterized protein</fullName>
    </submittedName>
</protein>
<organism evidence="2 3">
    <name type="scientific">Flemingia macrophylla</name>
    <dbReference type="NCBI Taxonomy" id="520843"/>
    <lineage>
        <taxon>Eukaryota</taxon>
        <taxon>Viridiplantae</taxon>
        <taxon>Streptophyta</taxon>
        <taxon>Embryophyta</taxon>
        <taxon>Tracheophyta</taxon>
        <taxon>Spermatophyta</taxon>
        <taxon>Magnoliopsida</taxon>
        <taxon>eudicotyledons</taxon>
        <taxon>Gunneridae</taxon>
        <taxon>Pentapetalae</taxon>
        <taxon>rosids</taxon>
        <taxon>fabids</taxon>
        <taxon>Fabales</taxon>
        <taxon>Fabaceae</taxon>
        <taxon>Papilionoideae</taxon>
        <taxon>50 kb inversion clade</taxon>
        <taxon>NPAAA clade</taxon>
        <taxon>indigoferoid/millettioid clade</taxon>
        <taxon>Phaseoleae</taxon>
        <taxon>Flemingia</taxon>
    </lineage>
</organism>
<proteinExistence type="predicted"/>
<gene>
    <name evidence="2" type="ORF">Fmac_012313</name>
</gene>
<evidence type="ECO:0000313" key="3">
    <source>
        <dbReference type="Proteomes" id="UP001603857"/>
    </source>
</evidence>